<feature type="non-terminal residue" evidence="2">
    <location>
        <position position="291"/>
    </location>
</feature>
<evidence type="ECO:0000313" key="2">
    <source>
        <dbReference type="EMBL" id="CAA9267634.1"/>
    </source>
</evidence>
<feature type="compositionally biased region" description="Basic residues" evidence="1">
    <location>
        <begin position="12"/>
        <end position="21"/>
    </location>
</feature>
<feature type="compositionally biased region" description="Basic and acidic residues" evidence="1">
    <location>
        <begin position="135"/>
        <end position="155"/>
    </location>
</feature>
<dbReference type="EMBL" id="CADCTG010000223">
    <property type="protein sequence ID" value="CAA9267634.1"/>
    <property type="molecule type" value="Genomic_DNA"/>
</dbReference>
<feature type="compositionally biased region" description="Basic residues" evidence="1">
    <location>
        <begin position="48"/>
        <end position="61"/>
    </location>
</feature>
<name>A0A6J4J4E6_9PROT</name>
<feature type="compositionally biased region" description="Basic and acidic residues" evidence="1">
    <location>
        <begin position="204"/>
        <end position="220"/>
    </location>
</feature>
<feature type="compositionally biased region" description="Basic residues" evidence="1">
    <location>
        <begin position="115"/>
        <end position="134"/>
    </location>
</feature>
<reference evidence="2" key="1">
    <citation type="submission" date="2020-02" db="EMBL/GenBank/DDBJ databases">
        <authorList>
            <person name="Meier V. D."/>
        </authorList>
    </citation>
    <scope>NUCLEOTIDE SEQUENCE</scope>
    <source>
        <strain evidence="2">AVDCRST_MAG08</strain>
    </source>
</reference>
<feature type="compositionally biased region" description="Basic residues" evidence="1">
    <location>
        <begin position="68"/>
        <end position="82"/>
    </location>
</feature>
<feature type="non-terminal residue" evidence="2">
    <location>
        <position position="1"/>
    </location>
</feature>
<feature type="compositionally biased region" description="Basic residues" evidence="1">
    <location>
        <begin position="224"/>
        <end position="235"/>
    </location>
</feature>
<feature type="compositionally biased region" description="Low complexity" evidence="1">
    <location>
        <begin position="102"/>
        <end position="112"/>
    </location>
</feature>
<dbReference type="GO" id="GO:0003983">
    <property type="term" value="F:UTP:glucose-1-phosphate uridylyltransferase activity"/>
    <property type="evidence" value="ECO:0007669"/>
    <property type="project" value="UniProtKB-EC"/>
</dbReference>
<feature type="region of interest" description="Disordered" evidence="1">
    <location>
        <begin position="1"/>
        <end position="291"/>
    </location>
</feature>
<keyword evidence="2" id="KW-0808">Transferase</keyword>
<feature type="compositionally biased region" description="Gly residues" evidence="1">
    <location>
        <begin position="27"/>
        <end position="37"/>
    </location>
</feature>
<dbReference type="AlphaFoldDB" id="A0A6J4J4E6"/>
<organism evidence="2">
    <name type="scientific">uncultured Acetobacteraceae bacterium</name>
    <dbReference type="NCBI Taxonomy" id="169975"/>
    <lineage>
        <taxon>Bacteria</taxon>
        <taxon>Pseudomonadati</taxon>
        <taxon>Pseudomonadota</taxon>
        <taxon>Alphaproteobacteria</taxon>
        <taxon>Acetobacterales</taxon>
        <taxon>Acetobacteraceae</taxon>
        <taxon>environmental samples</taxon>
    </lineage>
</organism>
<accession>A0A6J4J4E6</accession>
<gene>
    <name evidence="2" type="ORF">AVDCRST_MAG08-3022</name>
</gene>
<feature type="compositionally biased region" description="Basic and acidic residues" evidence="1">
    <location>
        <begin position="186"/>
        <end position="197"/>
    </location>
</feature>
<protein>
    <submittedName>
        <fullName evidence="2">UTP--glucose-1-phosphate uridylyltransferase</fullName>
        <ecNumber evidence="2">2.7.7.9</ecNumber>
    </submittedName>
</protein>
<keyword evidence="2" id="KW-0548">Nucleotidyltransferase</keyword>
<sequence>VSPQAAQEGRPARRRPRHPLPPRHQGAGEGDAAGGGQAADPVRDRGGARRRHRAVLPHHRPRQDLHRRALRPRLRAGAHARRARQEGRTGGASRHGDGARVAGHGAPAGADGPRPRHLVRPLLRRRRPLRHPAARRPDALRHAGHEAARGRVPRDRRQRGRHRGGAARQGQSLRRAGRGGGQRPPRFREGPGREAAGREGAVQPDHHRPLRADAGGDKPPRPHGAGRRRRGAAHGRHGEPDRHPTLPWAPLRRPPLRLRGQGGVPGSADRFRHDAARHGAGRARIPPALPL</sequence>
<dbReference type="EC" id="2.7.7.9" evidence="2"/>
<proteinExistence type="predicted"/>
<evidence type="ECO:0000256" key="1">
    <source>
        <dbReference type="SAM" id="MobiDB-lite"/>
    </source>
</evidence>
<feature type="compositionally biased region" description="Basic residues" evidence="1">
    <location>
        <begin position="156"/>
        <end position="165"/>
    </location>
</feature>